<dbReference type="SUPFAM" id="SSF52172">
    <property type="entry name" value="CheY-like"/>
    <property type="match status" value="1"/>
</dbReference>
<feature type="modified residue" description="4-aspartylphosphate" evidence="1">
    <location>
        <position position="56"/>
    </location>
</feature>
<evidence type="ECO:0000259" key="2">
    <source>
        <dbReference type="PROSITE" id="PS50110"/>
    </source>
</evidence>
<dbReference type="SUPFAM" id="SSF56300">
    <property type="entry name" value="Metallo-dependent phosphatases"/>
    <property type="match status" value="1"/>
</dbReference>
<dbReference type="PANTHER" id="PTHR31302">
    <property type="entry name" value="TRANSMEMBRANE PROTEIN WITH METALLOPHOSPHOESTERASE DOMAIN-RELATED"/>
    <property type="match status" value="1"/>
</dbReference>
<dbReference type="Gene3D" id="3.60.21.10">
    <property type="match status" value="1"/>
</dbReference>
<sequence length="497" mass="57018">MKILVIDDEHENRKPVYQNLEDDWGFDNISINYLTEERVKKIDSENLDEYDLILLDIVFEKWNIDSRYAAERIRKVSQTIPIVLITGYWAATNSKYIRDLSTAFDTEKVPIQFTDLMTDAQKEQAKNSDDSCSLNISDVDTYQDIARILYAISVDSTTKVSLGKESEDSVWIMHISDLQLGGNTVPQFLAEIDAIKKAVRRQIGSFPDFVAVTGDISESGCPKEYEVAGEWLKRLCQSFKWIEPYERLLMVPGNHDVFLPQLAVQKARFISKREAKKEQIEPGINYCEKTLDHDWSTHLALYNYKNFSDKITGRNIYESRDDLCWVDKNYSGLGCVFVGLNSVSAVSYEQPFIGLPVQSSYMELRDELSKLEDTEGLFTICLAHHPKIKESPLYSAFSAGYPGPNLLLSGHMHKHDVVQGNNQLNITTTTVSLESKDRWEDVPRGFTLIELVRSEGKVSSVRVIPFEKTSRWKIDFEELYDLRRNKDGNLDFFKSDN</sequence>
<evidence type="ECO:0000313" key="4">
    <source>
        <dbReference type="Proteomes" id="UP000613743"/>
    </source>
</evidence>
<dbReference type="PANTHER" id="PTHR31302:SF0">
    <property type="entry name" value="TRANSMEMBRANE PROTEIN WITH METALLOPHOSPHOESTERASE DOMAIN"/>
    <property type="match status" value="1"/>
</dbReference>
<dbReference type="Pfam" id="PF00149">
    <property type="entry name" value="Metallophos"/>
    <property type="match status" value="1"/>
</dbReference>
<dbReference type="EMBL" id="BMPZ01000002">
    <property type="protein sequence ID" value="GGI72732.1"/>
    <property type="molecule type" value="Genomic_DNA"/>
</dbReference>
<keyword evidence="4" id="KW-1185">Reference proteome</keyword>
<dbReference type="PROSITE" id="PS50110">
    <property type="entry name" value="RESPONSE_REGULATORY"/>
    <property type="match status" value="1"/>
</dbReference>
<feature type="domain" description="Response regulatory" evidence="2">
    <location>
        <begin position="2"/>
        <end position="124"/>
    </location>
</feature>
<protein>
    <recommendedName>
        <fullName evidence="2">Response regulatory domain-containing protein</fullName>
    </recommendedName>
</protein>
<dbReference type="GO" id="GO:0016787">
    <property type="term" value="F:hydrolase activity"/>
    <property type="evidence" value="ECO:0007669"/>
    <property type="project" value="InterPro"/>
</dbReference>
<dbReference type="Gene3D" id="3.40.50.2300">
    <property type="match status" value="1"/>
</dbReference>
<evidence type="ECO:0000256" key="1">
    <source>
        <dbReference type="PROSITE-ProRule" id="PRU00169"/>
    </source>
</evidence>
<proteinExistence type="predicted"/>
<dbReference type="InterPro" id="IPR004843">
    <property type="entry name" value="Calcineurin-like_PHP"/>
</dbReference>
<dbReference type="InterPro" id="IPR051158">
    <property type="entry name" value="Metallophosphoesterase_sf"/>
</dbReference>
<organism evidence="3 4">
    <name type="scientific">Shewanella gelidii</name>
    <dbReference type="NCBI Taxonomy" id="1642821"/>
    <lineage>
        <taxon>Bacteria</taxon>
        <taxon>Pseudomonadati</taxon>
        <taxon>Pseudomonadota</taxon>
        <taxon>Gammaproteobacteria</taxon>
        <taxon>Alteromonadales</taxon>
        <taxon>Shewanellaceae</taxon>
        <taxon>Shewanella</taxon>
    </lineage>
</organism>
<dbReference type="InterPro" id="IPR011006">
    <property type="entry name" value="CheY-like_superfamily"/>
</dbReference>
<dbReference type="GO" id="GO:0000160">
    <property type="term" value="P:phosphorelay signal transduction system"/>
    <property type="evidence" value="ECO:0007669"/>
    <property type="project" value="InterPro"/>
</dbReference>
<accession>A0A917JMC9</accession>
<dbReference type="InterPro" id="IPR001789">
    <property type="entry name" value="Sig_transdc_resp-reg_receiver"/>
</dbReference>
<dbReference type="InterPro" id="IPR029052">
    <property type="entry name" value="Metallo-depent_PP-like"/>
</dbReference>
<dbReference type="Proteomes" id="UP000613743">
    <property type="component" value="Unassembled WGS sequence"/>
</dbReference>
<reference evidence="3" key="2">
    <citation type="submission" date="2020-09" db="EMBL/GenBank/DDBJ databases">
        <authorList>
            <person name="Sun Q."/>
            <person name="Ohkuma M."/>
        </authorList>
    </citation>
    <scope>NUCLEOTIDE SEQUENCE</scope>
    <source>
        <strain evidence="3">JCM 30804</strain>
    </source>
</reference>
<gene>
    <name evidence="3" type="ORF">GCM10009332_07740</name>
</gene>
<keyword evidence="1" id="KW-0597">Phosphoprotein</keyword>
<name>A0A917JMC9_9GAMM</name>
<evidence type="ECO:0000313" key="3">
    <source>
        <dbReference type="EMBL" id="GGI72732.1"/>
    </source>
</evidence>
<reference evidence="3" key="1">
    <citation type="journal article" date="2014" name="Int. J. Syst. Evol. Microbiol.">
        <title>Complete genome sequence of Corynebacterium casei LMG S-19264T (=DSM 44701T), isolated from a smear-ripened cheese.</title>
        <authorList>
            <consortium name="US DOE Joint Genome Institute (JGI-PGF)"/>
            <person name="Walter F."/>
            <person name="Albersmeier A."/>
            <person name="Kalinowski J."/>
            <person name="Ruckert C."/>
        </authorList>
    </citation>
    <scope>NUCLEOTIDE SEQUENCE</scope>
    <source>
        <strain evidence="3">JCM 30804</strain>
    </source>
</reference>
<dbReference type="AlphaFoldDB" id="A0A917JMC9"/>
<comment type="caution">
    <text evidence="3">The sequence shown here is derived from an EMBL/GenBank/DDBJ whole genome shotgun (WGS) entry which is preliminary data.</text>
</comment>
<dbReference type="RefSeq" id="WP_188918065.1">
    <property type="nucleotide sequence ID" value="NZ_BMPZ01000002.1"/>
</dbReference>